<dbReference type="FunFam" id="2.60.120.330:FF:000001">
    <property type="entry name" value="Protein SRG1"/>
    <property type="match status" value="1"/>
</dbReference>
<sequence>MWPDLATTTLNQHFPATRSGRRVPDPTVGSGRQASDLILLTARSGSSINFIAATSFSSENSSTRMGAGPTPLECTLSPIIFYLADAEVVNFGKSIIVPSVQELAKEPITKIPHRYLRPEQEPHSVLGDELLPSVPIIDLQKLVAGDFVDSELERLHSACKDWGFFQVVNHGVGSSLLEEFRLEIENFFNLPHEEKKLLWQQPDNHEGFGQLFVVSEEQKLDWSDMFYITTLPHNLRKTDLFEKLPLKLRETLEVYSMEAKNLAMIILAYMARALEMDAEEMRELFTNGVQSMRMNYYPPCPEPDMAIGFSPHSDADALTILFQLNETEGLQIRKDGKWVSIKPLPNAFVVNIGDIMEIVSNGIYRSIEHRAMVNSTKERLSVATFYSSKLDSEIGPALSLIGPSNPTTFRRVSVEKYFKDFFARQLDGKAYLDFRRIRHGEQNAN</sequence>
<evidence type="ECO:0000313" key="8">
    <source>
        <dbReference type="Proteomes" id="UP000026915"/>
    </source>
</evidence>
<dbReference type="InterPro" id="IPR027443">
    <property type="entry name" value="IPNS-like_sf"/>
</dbReference>
<organism evidence="7 8">
    <name type="scientific">Theobroma cacao</name>
    <name type="common">Cacao</name>
    <name type="synonym">Cocoa</name>
    <dbReference type="NCBI Taxonomy" id="3641"/>
    <lineage>
        <taxon>Eukaryota</taxon>
        <taxon>Viridiplantae</taxon>
        <taxon>Streptophyta</taxon>
        <taxon>Embryophyta</taxon>
        <taxon>Tracheophyta</taxon>
        <taxon>Spermatophyta</taxon>
        <taxon>Magnoliopsida</taxon>
        <taxon>eudicotyledons</taxon>
        <taxon>Gunneridae</taxon>
        <taxon>Pentapetalae</taxon>
        <taxon>rosids</taxon>
        <taxon>malvids</taxon>
        <taxon>Malvales</taxon>
        <taxon>Malvaceae</taxon>
        <taxon>Byttnerioideae</taxon>
        <taxon>Theobroma</taxon>
    </lineage>
</organism>
<evidence type="ECO:0000256" key="3">
    <source>
        <dbReference type="ARBA" id="ARBA00023002"/>
    </source>
</evidence>
<keyword evidence="3 5" id="KW-0560">Oxidoreductase</keyword>
<dbReference type="InterPro" id="IPR050295">
    <property type="entry name" value="Plant_2OG-oxidoreductases"/>
</dbReference>
<evidence type="ECO:0000256" key="4">
    <source>
        <dbReference type="ARBA" id="ARBA00023004"/>
    </source>
</evidence>
<evidence type="ECO:0000256" key="2">
    <source>
        <dbReference type="ARBA" id="ARBA00022723"/>
    </source>
</evidence>
<dbReference type="SUPFAM" id="SSF51197">
    <property type="entry name" value="Clavaminate synthase-like"/>
    <property type="match status" value="1"/>
</dbReference>
<evidence type="ECO:0000259" key="6">
    <source>
        <dbReference type="PROSITE" id="PS51471"/>
    </source>
</evidence>
<accession>A0A061GEK4</accession>
<dbReference type="PANTHER" id="PTHR47991">
    <property type="entry name" value="OXOGLUTARATE/IRON-DEPENDENT DIOXYGENASE"/>
    <property type="match status" value="1"/>
</dbReference>
<comment type="similarity">
    <text evidence="1 5">Belongs to the iron/ascorbate-dependent oxidoreductase family.</text>
</comment>
<dbReference type="Gene3D" id="2.60.120.330">
    <property type="entry name" value="B-lactam Antibiotic, Isopenicillin N Synthase, Chain"/>
    <property type="match status" value="1"/>
</dbReference>
<evidence type="ECO:0000256" key="1">
    <source>
        <dbReference type="ARBA" id="ARBA00008056"/>
    </source>
</evidence>
<gene>
    <name evidence="7" type="ORF">TCM_029579</name>
</gene>
<reference evidence="7 8" key="1">
    <citation type="journal article" date="2013" name="Genome Biol.">
        <title>The genome sequence of the most widely cultivated cacao type and its use to identify candidate genes regulating pod color.</title>
        <authorList>
            <person name="Motamayor J.C."/>
            <person name="Mockaitis K."/>
            <person name="Schmutz J."/>
            <person name="Haiminen N."/>
            <person name="Iii D.L."/>
            <person name="Cornejo O."/>
            <person name="Findley S.D."/>
            <person name="Zheng P."/>
            <person name="Utro F."/>
            <person name="Royaert S."/>
            <person name="Saski C."/>
            <person name="Jenkins J."/>
            <person name="Podicheti R."/>
            <person name="Zhao M."/>
            <person name="Scheffler B.E."/>
            <person name="Stack J.C."/>
            <person name="Feltus F.A."/>
            <person name="Mustiga G.M."/>
            <person name="Amores F."/>
            <person name="Phillips W."/>
            <person name="Marelli J.P."/>
            <person name="May G.D."/>
            <person name="Shapiro H."/>
            <person name="Ma J."/>
            <person name="Bustamante C.D."/>
            <person name="Schnell R.J."/>
            <person name="Main D."/>
            <person name="Gilbert D."/>
            <person name="Parida L."/>
            <person name="Kuhn D.N."/>
        </authorList>
    </citation>
    <scope>NUCLEOTIDE SEQUENCE [LARGE SCALE GENOMIC DNA]</scope>
    <source>
        <strain evidence="8">cv. Matina 1-6</strain>
    </source>
</reference>
<dbReference type="InterPro" id="IPR026992">
    <property type="entry name" value="DIOX_N"/>
</dbReference>
<dbReference type="EMBL" id="CM001884">
    <property type="protein sequence ID" value="EOY27843.1"/>
    <property type="molecule type" value="Genomic_DNA"/>
</dbReference>
<dbReference type="Proteomes" id="UP000026915">
    <property type="component" value="Chromosome 6"/>
</dbReference>
<dbReference type="Pfam" id="PF03171">
    <property type="entry name" value="2OG-FeII_Oxy"/>
    <property type="match status" value="1"/>
</dbReference>
<proteinExistence type="inferred from homology"/>
<dbReference type="InParanoid" id="A0A061GEK4"/>
<dbReference type="GO" id="GO:0016491">
    <property type="term" value="F:oxidoreductase activity"/>
    <property type="evidence" value="ECO:0007669"/>
    <property type="project" value="UniProtKB-KW"/>
</dbReference>
<keyword evidence="2 5" id="KW-0479">Metal-binding</keyword>
<dbReference type="OMA" id="PRYVHHD"/>
<evidence type="ECO:0000313" key="7">
    <source>
        <dbReference type="EMBL" id="EOY27843.1"/>
    </source>
</evidence>
<dbReference type="InterPro" id="IPR044861">
    <property type="entry name" value="IPNS-like_FE2OG_OXY"/>
</dbReference>
<dbReference type="Pfam" id="PF14226">
    <property type="entry name" value="DIOX_N"/>
    <property type="match status" value="1"/>
</dbReference>
<dbReference type="eggNOG" id="KOG0143">
    <property type="taxonomic scope" value="Eukaryota"/>
</dbReference>
<name>A0A061GEK4_THECC</name>
<dbReference type="PROSITE" id="PS51471">
    <property type="entry name" value="FE2OG_OXY"/>
    <property type="match status" value="1"/>
</dbReference>
<evidence type="ECO:0000256" key="5">
    <source>
        <dbReference type="RuleBase" id="RU003682"/>
    </source>
</evidence>
<dbReference type="GO" id="GO:0046872">
    <property type="term" value="F:metal ion binding"/>
    <property type="evidence" value="ECO:0007669"/>
    <property type="project" value="UniProtKB-KW"/>
</dbReference>
<dbReference type="Gramene" id="EOY27843">
    <property type="protein sequence ID" value="EOY27843"/>
    <property type="gene ID" value="TCM_029579"/>
</dbReference>
<feature type="domain" description="Fe2OG dioxygenase" evidence="6">
    <location>
        <begin position="288"/>
        <end position="388"/>
    </location>
</feature>
<keyword evidence="4 5" id="KW-0408">Iron</keyword>
<dbReference type="STRING" id="3641.A0A061GEK4"/>
<protein>
    <submittedName>
        <fullName evidence="7">2-oxoglutarate and Fe(II)-dependent oxygenase superfamily protein isoform 1</fullName>
    </submittedName>
</protein>
<dbReference type="InterPro" id="IPR005123">
    <property type="entry name" value="Oxoglu/Fe-dep_dioxygenase_dom"/>
</dbReference>
<keyword evidence="8" id="KW-1185">Reference proteome</keyword>
<dbReference type="AlphaFoldDB" id="A0A061GEK4"/>